<sequence length="67" mass="7691">MNMHENTEIRREVKNISYLACANDKPRYVVIPAGIEFFHVTESTTGRVKGFRRLHRDACALARSLEA</sequence>
<accession>A0A2S3X2R2</accession>
<reference evidence="1 2" key="1">
    <citation type="submission" date="2016-08" db="EMBL/GenBank/DDBJ databases">
        <authorList>
            <person name="Seilhamer J.J."/>
        </authorList>
    </citation>
    <scope>NUCLEOTIDE SEQUENCE [LARGE SCALE GENOMIC DNA]</scope>
    <source>
        <strain evidence="1 2">KH-21-114</strain>
    </source>
</reference>
<organism evidence="1 2">
    <name type="scientific">Pseudomonas putida</name>
    <name type="common">Arthrobacter siderocapsulatus</name>
    <dbReference type="NCBI Taxonomy" id="303"/>
    <lineage>
        <taxon>Bacteria</taxon>
        <taxon>Pseudomonadati</taxon>
        <taxon>Pseudomonadota</taxon>
        <taxon>Gammaproteobacteria</taxon>
        <taxon>Pseudomonadales</taxon>
        <taxon>Pseudomonadaceae</taxon>
        <taxon>Pseudomonas</taxon>
    </lineage>
</organism>
<comment type="caution">
    <text evidence="1">The sequence shown here is derived from an EMBL/GenBank/DDBJ whole genome shotgun (WGS) entry which is preliminary data.</text>
</comment>
<reference evidence="1 2" key="2">
    <citation type="submission" date="2018-03" db="EMBL/GenBank/DDBJ databases">
        <title>Draft genome of Pseudomonas putida strain KH-21-114.</title>
        <authorList>
            <person name="Yoshizawa S."/>
            <person name="Khan N.H."/>
            <person name="Nishimura M."/>
            <person name="Chiura H.X."/>
            <person name="Ogura Y."/>
            <person name="Hayashi T."/>
            <person name="Kogure K."/>
        </authorList>
    </citation>
    <scope>NUCLEOTIDE SEQUENCE [LARGE SCALE GENOMIC DNA]</scope>
    <source>
        <strain evidence="1 2">KH-21-114</strain>
    </source>
</reference>
<proteinExistence type="predicted"/>
<dbReference type="EMBL" id="MINH01000019">
    <property type="protein sequence ID" value="POG09856.1"/>
    <property type="molecule type" value="Genomic_DNA"/>
</dbReference>
<dbReference type="Proteomes" id="UP000237230">
    <property type="component" value="Unassembled WGS sequence"/>
</dbReference>
<protein>
    <submittedName>
        <fullName evidence="1">Uncharacterized protein</fullName>
    </submittedName>
</protein>
<evidence type="ECO:0000313" key="1">
    <source>
        <dbReference type="EMBL" id="POG09856.1"/>
    </source>
</evidence>
<name>A0A2S3X2R2_PSEPU</name>
<evidence type="ECO:0000313" key="2">
    <source>
        <dbReference type="Proteomes" id="UP000237230"/>
    </source>
</evidence>
<gene>
    <name evidence="1" type="ORF">BGP84_08965</name>
</gene>
<dbReference type="AlphaFoldDB" id="A0A2S3X2R2"/>